<evidence type="ECO:0000256" key="6">
    <source>
        <dbReference type="ARBA" id="ARBA00022771"/>
    </source>
</evidence>
<accession>A0A6A6J604</accession>
<evidence type="ECO:0000256" key="1">
    <source>
        <dbReference type="ARBA" id="ARBA00001798"/>
    </source>
</evidence>
<dbReference type="EC" id="2.3.2.31" evidence="2"/>
<dbReference type="GO" id="GO:0016567">
    <property type="term" value="P:protein ubiquitination"/>
    <property type="evidence" value="ECO:0007669"/>
    <property type="project" value="InterPro"/>
</dbReference>
<keyword evidence="12" id="KW-1185">Reference proteome</keyword>
<dbReference type="InterPro" id="IPR031127">
    <property type="entry name" value="E3_UB_ligase_RBR"/>
</dbReference>
<evidence type="ECO:0000259" key="10">
    <source>
        <dbReference type="PROSITE" id="PS51873"/>
    </source>
</evidence>
<dbReference type="InterPro" id="IPR002867">
    <property type="entry name" value="IBR_dom"/>
</dbReference>
<dbReference type="Pfam" id="PF01485">
    <property type="entry name" value="IBR"/>
    <property type="match status" value="2"/>
</dbReference>
<evidence type="ECO:0000256" key="4">
    <source>
        <dbReference type="ARBA" id="ARBA00022723"/>
    </source>
</evidence>
<dbReference type="PROSITE" id="PS51873">
    <property type="entry name" value="TRIAD"/>
    <property type="match status" value="1"/>
</dbReference>
<evidence type="ECO:0000256" key="9">
    <source>
        <dbReference type="SAM" id="MobiDB-lite"/>
    </source>
</evidence>
<dbReference type="InterPro" id="IPR017907">
    <property type="entry name" value="Znf_RING_CS"/>
</dbReference>
<dbReference type="GeneID" id="54547257"/>
<feature type="region of interest" description="Disordered" evidence="9">
    <location>
        <begin position="1"/>
        <end position="238"/>
    </location>
</feature>
<evidence type="ECO:0000313" key="12">
    <source>
        <dbReference type="Proteomes" id="UP000800097"/>
    </source>
</evidence>
<protein>
    <recommendedName>
        <fullName evidence="2">RBR-type E3 ubiquitin transferase</fullName>
        <ecNumber evidence="2">2.3.2.31</ecNumber>
    </recommendedName>
</protein>
<evidence type="ECO:0000256" key="3">
    <source>
        <dbReference type="ARBA" id="ARBA00022679"/>
    </source>
</evidence>
<dbReference type="RefSeq" id="XP_033649361.1">
    <property type="nucleotide sequence ID" value="XM_033794082.1"/>
</dbReference>
<evidence type="ECO:0000256" key="5">
    <source>
        <dbReference type="ARBA" id="ARBA00022737"/>
    </source>
</evidence>
<evidence type="ECO:0000256" key="7">
    <source>
        <dbReference type="ARBA" id="ARBA00022786"/>
    </source>
</evidence>
<comment type="catalytic activity">
    <reaction evidence="1">
        <text>[E2 ubiquitin-conjugating enzyme]-S-ubiquitinyl-L-cysteine + [acceptor protein]-L-lysine = [E2 ubiquitin-conjugating enzyme]-L-cysteine + [acceptor protein]-N(6)-ubiquitinyl-L-lysine.</text>
        <dbReference type="EC" id="2.3.2.31"/>
    </reaction>
</comment>
<feature type="domain" description="RING-type" evidence="10">
    <location>
        <begin position="266"/>
        <end position="468"/>
    </location>
</feature>
<dbReference type="CDD" id="cd20335">
    <property type="entry name" value="BRcat_RBR"/>
    <property type="match status" value="1"/>
</dbReference>
<evidence type="ECO:0000256" key="2">
    <source>
        <dbReference type="ARBA" id="ARBA00012251"/>
    </source>
</evidence>
<dbReference type="Proteomes" id="UP000800097">
    <property type="component" value="Unassembled WGS sequence"/>
</dbReference>
<proteinExistence type="predicted"/>
<name>A0A6A6J604_WESOR</name>
<dbReference type="InterPro" id="IPR013083">
    <property type="entry name" value="Znf_RING/FYVE/PHD"/>
</dbReference>
<keyword evidence="3" id="KW-0808">Transferase</keyword>
<dbReference type="Gene3D" id="3.30.40.10">
    <property type="entry name" value="Zinc/RING finger domain, C3HC4 (zinc finger)"/>
    <property type="match status" value="1"/>
</dbReference>
<dbReference type="EMBL" id="ML986532">
    <property type="protein sequence ID" value="KAF2271822.1"/>
    <property type="molecule type" value="Genomic_DNA"/>
</dbReference>
<dbReference type="OrthoDB" id="9977870at2759"/>
<dbReference type="Gene3D" id="1.20.120.1750">
    <property type="match status" value="1"/>
</dbReference>
<reference evidence="11" key="1">
    <citation type="journal article" date="2020" name="Stud. Mycol.">
        <title>101 Dothideomycetes genomes: a test case for predicting lifestyles and emergence of pathogens.</title>
        <authorList>
            <person name="Haridas S."/>
            <person name="Albert R."/>
            <person name="Binder M."/>
            <person name="Bloem J."/>
            <person name="Labutti K."/>
            <person name="Salamov A."/>
            <person name="Andreopoulos B."/>
            <person name="Baker S."/>
            <person name="Barry K."/>
            <person name="Bills G."/>
            <person name="Bluhm B."/>
            <person name="Cannon C."/>
            <person name="Castanera R."/>
            <person name="Culley D."/>
            <person name="Daum C."/>
            <person name="Ezra D."/>
            <person name="Gonzalez J."/>
            <person name="Henrissat B."/>
            <person name="Kuo A."/>
            <person name="Liang C."/>
            <person name="Lipzen A."/>
            <person name="Lutzoni F."/>
            <person name="Magnuson J."/>
            <person name="Mondo S."/>
            <person name="Nolan M."/>
            <person name="Ohm R."/>
            <person name="Pangilinan J."/>
            <person name="Park H.-J."/>
            <person name="Ramirez L."/>
            <person name="Alfaro M."/>
            <person name="Sun H."/>
            <person name="Tritt A."/>
            <person name="Yoshinaga Y."/>
            <person name="Zwiers L.-H."/>
            <person name="Turgeon B."/>
            <person name="Goodwin S."/>
            <person name="Spatafora J."/>
            <person name="Crous P."/>
            <person name="Grigoriev I."/>
        </authorList>
    </citation>
    <scope>NUCLEOTIDE SEQUENCE</scope>
    <source>
        <strain evidence="11">CBS 379.55</strain>
    </source>
</reference>
<keyword evidence="4" id="KW-0479">Metal-binding</keyword>
<keyword evidence="5" id="KW-0677">Repeat</keyword>
<feature type="compositionally biased region" description="Basic and acidic residues" evidence="9">
    <location>
        <begin position="96"/>
        <end position="130"/>
    </location>
</feature>
<evidence type="ECO:0000313" key="11">
    <source>
        <dbReference type="EMBL" id="KAF2271822.1"/>
    </source>
</evidence>
<dbReference type="AlphaFoldDB" id="A0A6A6J604"/>
<dbReference type="GO" id="GO:0008270">
    <property type="term" value="F:zinc ion binding"/>
    <property type="evidence" value="ECO:0007669"/>
    <property type="project" value="UniProtKB-KW"/>
</dbReference>
<sequence length="684" mass="78193">MAGNGVSPSPRHHTHHRSDDEPDPDRRHRRRQRKRYDDSGDGYPTFVRERRERLSRHLSRRSSEVDVEELQSGRQAYYSAELERRRESQRMTQNRTTERRAVSRNGHREPRREGMRREKRRDLVQHRPSDDYVYGAPQSEAFIEEGTTRRSSAKRRSNGEGSSSRTVQSPLSGSRSPSPHTAQASKPTRSKSTRETTRAYMAVRPSVRRSNTVRLRPAPVAPSPTHHRSSKEQVQRRSTGGFLATLFGPPPRITSNTLHRDAPSSHNIECIACRSDDIPARKAAKLKCGHYMCRSCLRRVFTLSLTKPELMPPKCCTSAAIPMKHVEHLFDDQFKATWNRKLKEFSTSDRIYCPNKGCGEWIEPSKIKKDMTGRKYARCDYCHTHVCAKCNRKFHRTRCSVDLEVDEVNRMAKEKGWQRCYNCKNMVELKDGCNHMTCICKAEFCMRCAKKWRTCDCPWFNHEHIEDNYNYVEPQAPRNQAQAPTHMEAFLAQPLALRPRRGPPPLQRATQTELAQTEDALRATLHAQLELEQRSPTPRAMRSSDPAVHVNGLGNAAGHHMNDSYQFRYFAPRPIAYSAPQHTPSAPVQRRASYSARPLAVSAARAAARRSGPQEPSRHVRVRSVPAVQASTMAGLDRDGSKRGHNRVGTWVRYVQTDYEAVQTAPQDVEVDEWEVEGPMVGIP</sequence>
<keyword evidence="7" id="KW-0833">Ubl conjugation pathway</keyword>
<keyword evidence="8" id="KW-0862">Zinc</keyword>
<dbReference type="SUPFAM" id="SSF57850">
    <property type="entry name" value="RING/U-box"/>
    <property type="match status" value="2"/>
</dbReference>
<gene>
    <name evidence="11" type="ORF">EI97DRAFT_243970</name>
</gene>
<dbReference type="PROSITE" id="PS00518">
    <property type="entry name" value="ZF_RING_1"/>
    <property type="match status" value="1"/>
</dbReference>
<dbReference type="InterPro" id="IPR044066">
    <property type="entry name" value="TRIAD_supradom"/>
</dbReference>
<dbReference type="GO" id="GO:0061630">
    <property type="term" value="F:ubiquitin protein ligase activity"/>
    <property type="evidence" value="ECO:0007669"/>
    <property type="project" value="UniProtKB-EC"/>
</dbReference>
<feature type="compositionally biased region" description="Polar residues" evidence="9">
    <location>
        <begin position="159"/>
        <end position="187"/>
    </location>
</feature>
<dbReference type="CDD" id="cd22584">
    <property type="entry name" value="Rcat_RBR_unk"/>
    <property type="match status" value="1"/>
</dbReference>
<organism evidence="11 12">
    <name type="scientific">Westerdykella ornata</name>
    <dbReference type="NCBI Taxonomy" id="318751"/>
    <lineage>
        <taxon>Eukaryota</taxon>
        <taxon>Fungi</taxon>
        <taxon>Dikarya</taxon>
        <taxon>Ascomycota</taxon>
        <taxon>Pezizomycotina</taxon>
        <taxon>Dothideomycetes</taxon>
        <taxon>Pleosporomycetidae</taxon>
        <taxon>Pleosporales</taxon>
        <taxon>Sporormiaceae</taxon>
        <taxon>Westerdykella</taxon>
    </lineage>
</organism>
<dbReference type="PANTHER" id="PTHR11685">
    <property type="entry name" value="RBR FAMILY RING FINGER AND IBR DOMAIN-CONTAINING"/>
    <property type="match status" value="1"/>
</dbReference>
<keyword evidence="6" id="KW-0863">Zinc-finger</keyword>
<evidence type="ECO:0000256" key="8">
    <source>
        <dbReference type="ARBA" id="ARBA00022833"/>
    </source>
</evidence>